<evidence type="ECO:0008006" key="3">
    <source>
        <dbReference type="Google" id="ProtNLM"/>
    </source>
</evidence>
<gene>
    <name evidence="1" type="ORF">Hamer_G029579</name>
</gene>
<reference evidence="1" key="1">
    <citation type="journal article" date="2021" name="Sci. Adv.">
        <title>The American lobster genome reveals insights on longevity, neural, and immune adaptations.</title>
        <authorList>
            <person name="Polinski J.M."/>
            <person name="Zimin A.V."/>
            <person name="Clark K.F."/>
            <person name="Kohn A.B."/>
            <person name="Sadowski N."/>
            <person name="Timp W."/>
            <person name="Ptitsyn A."/>
            <person name="Khanna P."/>
            <person name="Romanova D.Y."/>
            <person name="Williams P."/>
            <person name="Greenwood S.J."/>
            <person name="Moroz L.L."/>
            <person name="Walt D.R."/>
            <person name="Bodnar A.G."/>
        </authorList>
    </citation>
    <scope>NUCLEOTIDE SEQUENCE</scope>
    <source>
        <strain evidence="1">GMGI-L3</strain>
    </source>
</reference>
<name>A0A8J5JWL6_HOMAM</name>
<comment type="caution">
    <text evidence="1">The sequence shown here is derived from an EMBL/GenBank/DDBJ whole genome shotgun (WGS) entry which is preliminary data.</text>
</comment>
<evidence type="ECO:0000313" key="2">
    <source>
        <dbReference type="Proteomes" id="UP000747542"/>
    </source>
</evidence>
<dbReference type="Proteomes" id="UP000747542">
    <property type="component" value="Unassembled WGS sequence"/>
</dbReference>
<accession>A0A8J5JWL6</accession>
<evidence type="ECO:0000313" key="1">
    <source>
        <dbReference type="EMBL" id="KAG7165177.1"/>
    </source>
</evidence>
<sequence length="106" mass="11780">LNWLHELSWRTFIRGIQARECYPTLPIAAQSQSATARQTISVNKGCKYALGLETPTGGRGEGLEATSEAKVLVRVKDVNDHAQPSLGMCTRRRSQRRMIDTSPRPS</sequence>
<feature type="non-terminal residue" evidence="1">
    <location>
        <position position="1"/>
    </location>
</feature>
<keyword evidence="2" id="KW-1185">Reference proteome</keyword>
<dbReference type="EMBL" id="JAHLQT010024749">
    <property type="protein sequence ID" value="KAG7165177.1"/>
    <property type="molecule type" value="Genomic_DNA"/>
</dbReference>
<dbReference type="AlphaFoldDB" id="A0A8J5JWL6"/>
<organism evidence="1 2">
    <name type="scientific">Homarus americanus</name>
    <name type="common">American lobster</name>
    <dbReference type="NCBI Taxonomy" id="6706"/>
    <lineage>
        <taxon>Eukaryota</taxon>
        <taxon>Metazoa</taxon>
        <taxon>Ecdysozoa</taxon>
        <taxon>Arthropoda</taxon>
        <taxon>Crustacea</taxon>
        <taxon>Multicrustacea</taxon>
        <taxon>Malacostraca</taxon>
        <taxon>Eumalacostraca</taxon>
        <taxon>Eucarida</taxon>
        <taxon>Decapoda</taxon>
        <taxon>Pleocyemata</taxon>
        <taxon>Astacidea</taxon>
        <taxon>Nephropoidea</taxon>
        <taxon>Nephropidae</taxon>
        <taxon>Homarus</taxon>
    </lineage>
</organism>
<proteinExistence type="predicted"/>
<protein>
    <recommendedName>
        <fullName evidence="3">Cadherin domain-containing protein</fullName>
    </recommendedName>
</protein>